<gene>
    <name evidence="3" type="ORF">QTG54_015279</name>
</gene>
<organism evidence="3 4">
    <name type="scientific">Skeletonema marinoi</name>
    <dbReference type="NCBI Taxonomy" id="267567"/>
    <lineage>
        <taxon>Eukaryota</taxon>
        <taxon>Sar</taxon>
        <taxon>Stramenopiles</taxon>
        <taxon>Ochrophyta</taxon>
        <taxon>Bacillariophyta</taxon>
        <taxon>Coscinodiscophyceae</taxon>
        <taxon>Thalassiosirophycidae</taxon>
        <taxon>Thalassiosirales</taxon>
        <taxon>Skeletonemataceae</taxon>
        <taxon>Skeletonema</taxon>
        <taxon>Skeletonema marinoi-dohrnii complex</taxon>
    </lineage>
</organism>
<dbReference type="AlphaFoldDB" id="A0AAD9D4S3"/>
<accession>A0AAD9D4S3</accession>
<reference evidence="3" key="1">
    <citation type="submission" date="2023-06" db="EMBL/GenBank/DDBJ databases">
        <title>Survivors Of The Sea: Transcriptome response of Skeletonema marinoi to long-term dormancy.</title>
        <authorList>
            <person name="Pinder M.I.M."/>
            <person name="Kourtchenko O."/>
            <person name="Robertson E.K."/>
            <person name="Larsson T."/>
            <person name="Maumus F."/>
            <person name="Osuna-Cruz C.M."/>
            <person name="Vancaester E."/>
            <person name="Stenow R."/>
            <person name="Vandepoele K."/>
            <person name="Ploug H."/>
            <person name="Bruchert V."/>
            <person name="Godhe A."/>
            <person name="Topel M."/>
        </authorList>
    </citation>
    <scope>NUCLEOTIDE SEQUENCE</scope>
    <source>
        <strain evidence="3">R05AC</strain>
    </source>
</reference>
<feature type="region of interest" description="Disordered" evidence="2">
    <location>
        <begin position="478"/>
        <end position="503"/>
    </location>
</feature>
<sequence>MPQKLNMQRSSSSSLPHLQLLILLILSSSCYIDITFSFTSSPTITSSRQTIKFTSSSANNVINPRIHHSTTLYYSSNNNDNNNSSKTQQQRVQVAGVSVSPIGFLVILQSIMNDANNQKMEVAFPIQLTSSSGTSNNNNSDGSTSSSSNNNLTIPSLFQENNDQSSVTTPEALTFLQLLNGVDMATPILPPDTLSSVCVWYAFLLEEKMLEEQMNVEEEGMGEGGLLYEDELGLDTLPLQSKDEGNEQEKAHYEKYSSALNYIRAMVRTTLPPSKDGSYFINYIDASNWQRARVQLPRVWLHGVRMEMMDLALFNHSEEEEEDGETSVGRVPIKYTLQCSVDDGLKRLEIPLFAIPSSYQLTTSPPTQLEQQLEISNEILQELSHNYNTETSASFLSLALYHRYNTSGSGEAGTDSPTLKVDEELLNQLLKMQQTMKSLQYCWPTSIRSIIQANGLPMYRPLHQIKEEDQRVLERIYGEGGGSGGGMDEEDASTMMSDKSKKEPKKKALTLEQQALQQRLKSAWKIATQKGDSGALEKIQKAMEDLEKELIIEEVVEDTSTLDRIQRAMRERDEVRDDEEEEEVVGLVSDLEEAIRMEDRSEVDDREEEL</sequence>
<comment type="caution">
    <text evidence="3">The sequence shown here is derived from an EMBL/GenBank/DDBJ whole genome shotgun (WGS) entry which is preliminary data.</text>
</comment>
<feature type="region of interest" description="Disordered" evidence="2">
    <location>
        <begin position="131"/>
        <end position="156"/>
    </location>
</feature>
<dbReference type="EMBL" id="JATAAI010000042">
    <property type="protein sequence ID" value="KAK1734021.1"/>
    <property type="molecule type" value="Genomic_DNA"/>
</dbReference>
<dbReference type="PROSITE" id="PS51257">
    <property type="entry name" value="PROKAR_LIPOPROTEIN"/>
    <property type="match status" value="1"/>
</dbReference>
<evidence type="ECO:0000256" key="2">
    <source>
        <dbReference type="SAM" id="MobiDB-lite"/>
    </source>
</evidence>
<evidence type="ECO:0000313" key="4">
    <source>
        <dbReference type="Proteomes" id="UP001224775"/>
    </source>
</evidence>
<feature type="coiled-coil region" evidence="1">
    <location>
        <begin position="536"/>
        <end position="585"/>
    </location>
</feature>
<evidence type="ECO:0000256" key="1">
    <source>
        <dbReference type="SAM" id="Coils"/>
    </source>
</evidence>
<feature type="compositionally biased region" description="Low complexity" evidence="2">
    <location>
        <begin position="131"/>
        <end position="151"/>
    </location>
</feature>
<keyword evidence="1" id="KW-0175">Coiled coil</keyword>
<keyword evidence="4" id="KW-1185">Reference proteome</keyword>
<name>A0AAD9D4S3_9STRA</name>
<feature type="compositionally biased region" description="Low complexity" evidence="2">
    <location>
        <begin position="75"/>
        <end position="85"/>
    </location>
</feature>
<feature type="region of interest" description="Disordered" evidence="2">
    <location>
        <begin position="71"/>
        <end position="92"/>
    </location>
</feature>
<proteinExistence type="predicted"/>
<evidence type="ECO:0000313" key="3">
    <source>
        <dbReference type="EMBL" id="KAK1734021.1"/>
    </source>
</evidence>
<dbReference type="Proteomes" id="UP001224775">
    <property type="component" value="Unassembled WGS sequence"/>
</dbReference>
<protein>
    <submittedName>
        <fullName evidence="3">Uncharacterized protein</fullName>
    </submittedName>
</protein>